<dbReference type="EMBL" id="CP014060">
    <property type="protein sequence ID" value="AMG39641.1"/>
    <property type="molecule type" value="Genomic_DNA"/>
</dbReference>
<accession>A0A0X8P4D0</accession>
<sequence length="443" mass="48027">MNDSNGRRQPVRAAAAAFFGTMIEWYDFYCYATAAALVFGDVFFATNDPYMGTLASLGTFAIGFFARPVGAVLFGHLGDRVGRKQSLVITLLLMGVATTLIGLLPSYHSIGLAAVVLLVALRLVQGIAVGGEWGGAVLIAAEHAPPKWRTFLASAPQYGSPIGLILATGVFRLVSDLPKEDFLSWGWRLPFIISGVLVLVAFVIRRGVNESPELEARLKEKKKESTAPIRLVLRERKRALLLGIGLCLLGISGFYFVTTLMITYTTTYLNITRSQILDVVTWAGVVELISFPIASYIATRIGERRFLIWVTALSTLWAVPMMMLILTGDIQNIAIGILTAIFLIGAYYAVLAPYLPLAFPVEMRYTGISLSFQLCGAIFGGTTPLVGLWVAHTFGLTWQPMALMFAIIAGANLLCAIYLPTPEREAARQRGGALGAGQHSRAL</sequence>
<reference evidence="10" key="1">
    <citation type="submission" date="2015-12" db="EMBL/GenBank/DDBJ databases">
        <title>FDA dAtabase for Regulatory Grade micrObial Sequences (FDA-ARGOS): Supporting development and validation of Infectious Disease Dx tests.</title>
        <authorList>
            <person name="Case J."/>
            <person name="Tallon L."/>
            <person name="Sadzewicz L."/>
            <person name="Sengamalay N."/>
            <person name="Ott S."/>
            <person name="Godinez A."/>
            <person name="Nagaraj S."/>
            <person name="Nadendla S."/>
            <person name="Sichtig H."/>
        </authorList>
    </citation>
    <scope>NUCLEOTIDE SEQUENCE [LARGE SCALE GENOMIC DNA]</scope>
    <source>
        <strain evidence="10">FDAARGOS_147</strain>
    </source>
</reference>
<feature type="transmembrane region" description="Helical" evidence="7">
    <location>
        <begin position="86"/>
        <end position="104"/>
    </location>
</feature>
<comment type="subcellular location">
    <subcellularLocation>
        <location evidence="1">Cell membrane</location>
        <topology evidence="1">Multi-pass membrane protein</topology>
    </subcellularLocation>
</comment>
<organism evidence="9 10">
    <name type="scientific">Alcaligenes xylosoxydans xylosoxydans</name>
    <name type="common">Achromobacter xylosoxidans</name>
    <dbReference type="NCBI Taxonomy" id="85698"/>
    <lineage>
        <taxon>Bacteria</taxon>
        <taxon>Pseudomonadati</taxon>
        <taxon>Pseudomonadota</taxon>
        <taxon>Betaproteobacteria</taxon>
        <taxon>Burkholderiales</taxon>
        <taxon>Alcaligenaceae</taxon>
        <taxon>Achromobacter</taxon>
    </lineage>
</organism>
<evidence type="ECO:0000313" key="9">
    <source>
        <dbReference type="EMBL" id="AMG39641.1"/>
    </source>
</evidence>
<keyword evidence="5 7" id="KW-1133">Transmembrane helix</keyword>
<dbReference type="PROSITE" id="PS00217">
    <property type="entry name" value="SUGAR_TRANSPORT_2"/>
    <property type="match status" value="1"/>
</dbReference>
<feature type="transmembrane region" description="Helical" evidence="7">
    <location>
        <begin position="367"/>
        <end position="390"/>
    </location>
</feature>
<feature type="transmembrane region" description="Helical" evidence="7">
    <location>
        <begin position="151"/>
        <end position="173"/>
    </location>
</feature>
<feature type="transmembrane region" description="Helical" evidence="7">
    <location>
        <begin position="239"/>
        <end position="264"/>
    </location>
</feature>
<feature type="transmembrane region" description="Helical" evidence="7">
    <location>
        <begin position="306"/>
        <end position="327"/>
    </location>
</feature>
<evidence type="ECO:0000313" key="10">
    <source>
        <dbReference type="Proteomes" id="UP000060602"/>
    </source>
</evidence>
<dbReference type="RefSeq" id="WP_061073964.1">
    <property type="nucleotide sequence ID" value="NZ_CP014060.2"/>
</dbReference>
<dbReference type="InterPro" id="IPR005829">
    <property type="entry name" value="Sugar_transporter_CS"/>
</dbReference>
<keyword evidence="6 7" id="KW-0472">Membrane</keyword>
<feature type="transmembrane region" description="Helical" evidence="7">
    <location>
        <begin position="52"/>
        <end position="74"/>
    </location>
</feature>
<feature type="transmembrane region" description="Helical" evidence="7">
    <location>
        <begin position="110"/>
        <end position="139"/>
    </location>
</feature>
<keyword evidence="2" id="KW-0813">Transport</keyword>
<dbReference type="InterPro" id="IPR036259">
    <property type="entry name" value="MFS_trans_sf"/>
</dbReference>
<feature type="transmembrane region" description="Helical" evidence="7">
    <location>
        <begin position="402"/>
        <end position="420"/>
    </location>
</feature>
<feature type="transmembrane region" description="Helical" evidence="7">
    <location>
        <begin position="185"/>
        <end position="204"/>
    </location>
</feature>
<evidence type="ECO:0000256" key="1">
    <source>
        <dbReference type="ARBA" id="ARBA00004651"/>
    </source>
</evidence>
<dbReference type="AlphaFoldDB" id="A0A0X8P4D0"/>
<evidence type="ECO:0000259" key="8">
    <source>
        <dbReference type="PROSITE" id="PS50850"/>
    </source>
</evidence>
<feature type="domain" description="Major facilitator superfamily (MFS) profile" evidence="8">
    <location>
        <begin position="13"/>
        <end position="424"/>
    </location>
</feature>
<dbReference type="Pfam" id="PF07690">
    <property type="entry name" value="MFS_1"/>
    <property type="match status" value="1"/>
</dbReference>
<protein>
    <submittedName>
        <fullName evidence="9">MFS transporter</fullName>
    </submittedName>
</protein>
<feature type="transmembrane region" description="Helical" evidence="7">
    <location>
        <begin position="333"/>
        <end position="355"/>
    </location>
</feature>
<name>A0A0X8P4D0_ALCXX</name>
<evidence type="ECO:0000256" key="7">
    <source>
        <dbReference type="SAM" id="Phobius"/>
    </source>
</evidence>
<dbReference type="GO" id="GO:0005886">
    <property type="term" value="C:plasma membrane"/>
    <property type="evidence" value="ECO:0007669"/>
    <property type="project" value="UniProtKB-SubCell"/>
</dbReference>
<dbReference type="InterPro" id="IPR011701">
    <property type="entry name" value="MFS"/>
</dbReference>
<dbReference type="SUPFAM" id="SSF103473">
    <property type="entry name" value="MFS general substrate transporter"/>
    <property type="match status" value="1"/>
</dbReference>
<dbReference type="PROSITE" id="PS50850">
    <property type="entry name" value="MFS"/>
    <property type="match status" value="1"/>
</dbReference>
<dbReference type="GO" id="GO:0022857">
    <property type="term" value="F:transmembrane transporter activity"/>
    <property type="evidence" value="ECO:0007669"/>
    <property type="project" value="InterPro"/>
</dbReference>
<evidence type="ECO:0000256" key="6">
    <source>
        <dbReference type="ARBA" id="ARBA00023136"/>
    </source>
</evidence>
<evidence type="ECO:0000256" key="5">
    <source>
        <dbReference type="ARBA" id="ARBA00022989"/>
    </source>
</evidence>
<keyword evidence="4 7" id="KW-0812">Transmembrane</keyword>
<dbReference type="PANTHER" id="PTHR43045">
    <property type="entry name" value="SHIKIMATE TRANSPORTER"/>
    <property type="match status" value="1"/>
</dbReference>
<dbReference type="Proteomes" id="UP000060602">
    <property type="component" value="Chromosome"/>
</dbReference>
<feature type="transmembrane region" description="Helical" evidence="7">
    <location>
        <begin position="276"/>
        <end position="299"/>
    </location>
</feature>
<proteinExistence type="predicted"/>
<dbReference type="FunFam" id="1.20.1250.20:FF:000001">
    <property type="entry name" value="Dicarboxylate MFS transporter"/>
    <property type="match status" value="1"/>
</dbReference>
<evidence type="ECO:0000256" key="2">
    <source>
        <dbReference type="ARBA" id="ARBA00022448"/>
    </source>
</evidence>
<evidence type="ECO:0000256" key="3">
    <source>
        <dbReference type="ARBA" id="ARBA00022475"/>
    </source>
</evidence>
<dbReference type="Gene3D" id="1.20.1250.20">
    <property type="entry name" value="MFS general substrate transporter like domains"/>
    <property type="match status" value="2"/>
</dbReference>
<dbReference type="InterPro" id="IPR020846">
    <property type="entry name" value="MFS_dom"/>
</dbReference>
<evidence type="ECO:0000256" key="4">
    <source>
        <dbReference type="ARBA" id="ARBA00022692"/>
    </source>
</evidence>
<keyword evidence="3" id="KW-1003">Cell membrane</keyword>
<gene>
    <name evidence="9" type="ORF">AL504_28760</name>
</gene>
<dbReference type="PANTHER" id="PTHR43045:SF1">
    <property type="entry name" value="SHIKIMATE TRANSPORTER"/>
    <property type="match status" value="1"/>
</dbReference>